<keyword evidence="5 7" id="KW-1133">Transmembrane helix</keyword>
<name>A0A011M057_9PAST</name>
<evidence type="ECO:0008006" key="10">
    <source>
        <dbReference type="Google" id="ProtNLM"/>
    </source>
</evidence>
<evidence type="ECO:0000256" key="5">
    <source>
        <dbReference type="ARBA" id="ARBA00022989"/>
    </source>
</evidence>
<keyword evidence="6 7" id="KW-0472">Membrane</keyword>
<comment type="caution">
    <text evidence="8">The sequence shown here is derived from an EMBL/GenBank/DDBJ whole genome shotgun (WGS) entry which is preliminary data.</text>
</comment>
<accession>A0A011M057</accession>
<dbReference type="AlphaFoldDB" id="A0A011M057"/>
<evidence type="ECO:0000256" key="6">
    <source>
        <dbReference type="ARBA" id="ARBA00023136"/>
    </source>
</evidence>
<keyword evidence="9" id="KW-1185">Reference proteome</keyword>
<keyword evidence="3" id="KW-1003">Cell membrane</keyword>
<dbReference type="Proteomes" id="UP000054123">
    <property type="component" value="Unassembled WGS sequence"/>
</dbReference>
<feature type="transmembrane region" description="Helical" evidence="7">
    <location>
        <begin position="32"/>
        <end position="61"/>
    </location>
</feature>
<keyword evidence="4 7" id="KW-0812">Transmembrane</keyword>
<dbReference type="EMBL" id="JANJ01000002">
    <property type="protein sequence ID" value="EXI62888.1"/>
    <property type="molecule type" value="Genomic_DNA"/>
</dbReference>
<evidence type="ECO:0000313" key="9">
    <source>
        <dbReference type="Proteomes" id="UP000054123"/>
    </source>
</evidence>
<evidence type="ECO:0000256" key="4">
    <source>
        <dbReference type="ARBA" id="ARBA00022692"/>
    </source>
</evidence>
<keyword evidence="2" id="KW-0813">Transport</keyword>
<evidence type="ECO:0000313" key="8">
    <source>
        <dbReference type="EMBL" id="EXI62888.1"/>
    </source>
</evidence>
<evidence type="ECO:0000256" key="2">
    <source>
        <dbReference type="ARBA" id="ARBA00022448"/>
    </source>
</evidence>
<comment type="subcellular location">
    <subcellularLocation>
        <location evidence="1">Cell membrane</location>
        <topology evidence="1">Multi-pass membrane protein</topology>
    </subcellularLocation>
</comment>
<evidence type="ECO:0000256" key="1">
    <source>
        <dbReference type="ARBA" id="ARBA00004651"/>
    </source>
</evidence>
<dbReference type="PANTHER" id="PTHR43266:SF2">
    <property type="entry name" value="MAJOR FACILITATOR SUPERFAMILY (MFS) PROFILE DOMAIN-CONTAINING PROTEIN"/>
    <property type="match status" value="1"/>
</dbReference>
<dbReference type="PANTHER" id="PTHR43266">
    <property type="entry name" value="MACROLIDE-EFFLUX PROTEIN"/>
    <property type="match status" value="1"/>
</dbReference>
<evidence type="ECO:0000256" key="7">
    <source>
        <dbReference type="SAM" id="Phobius"/>
    </source>
</evidence>
<sequence>MILLPFILLFSPSAWLSDKFSRTKVIRISTVAAVILSSFICLCYLFGQFYFAFGLALILAVQSAIYSPAKYSIIKSIVGTEHLGMANGIITTL</sequence>
<gene>
    <name evidence="8" type="ORF">AK33_03725</name>
</gene>
<reference evidence="8 9" key="1">
    <citation type="journal article" date="2014" name="Genome Announc.">
        <title>Genome Sequence of a Presumptive Mannheimia haemolytica Strain with an A1/A6-Cross-Reactive Serotype from a White-Tailed Deer (Odocoileus virginianus).</title>
        <authorList>
            <person name="Lawrence P.K."/>
            <person name="Bey R.F."/>
            <person name="Wiener B."/>
            <person name="Kittichotirat W."/>
            <person name="Bumgarner R.E."/>
        </authorList>
    </citation>
    <scope>NUCLEOTIDE SEQUENCE [LARGE SCALE GENOMIC DNA]</scope>
    <source>
        <strain evidence="8 9">PKL10</strain>
    </source>
</reference>
<dbReference type="PATRIC" id="fig|1450449.3.peg.717"/>
<dbReference type="InterPro" id="IPR036259">
    <property type="entry name" value="MFS_trans_sf"/>
</dbReference>
<proteinExistence type="predicted"/>
<dbReference type="Gene3D" id="1.20.1250.20">
    <property type="entry name" value="MFS general substrate transporter like domains"/>
    <property type="match status" value="1"/>
</dbReference>
<dbReference type="SUPFAM" id="SSF103473">
    <property type="entry name" value="MFS general substrate transporter"/>
    <property type="match status" value="1"/>
</dbReference>
<dbReference type="GO" id="GO:0005886">
    <property type="term" value="C:plasma membrane"/>
    <property type="evidence" value="ECO:0007669"/>
    <property type="project" value="UniProtKB-SubCell"/>
</dbReference>
<dbReference type="STRING" id="1122190.GCA_000621105_01376"/>
<protein>
    <recommendedName>
        <fullName evidence="10">MFS transporter</fullName>
    </recommendedName>
</protein>
<evidence type="ECO:0000256" key="3">
    <source>
        <dbReference type="ARBA" id="ARBA00022475"/>
    </source>
</evidence>
<organism evidence="8 9">
    <name type="scientific">Mannheimia granulomatis</name>
    <dbReference type="NCBI Taxonomy" id="85402"/>
    <lineage>
        <taxon>Bacteria</taxon>
        <taxon>Pseudomonadati</taxon>
        <taxon>Pseudomonadota</taxon>
        <taxon>Gammaproteobacteria</taxon>
        <taxon>Pasteurellales</taxon>
        <taxon>Pasteurellaceae</taxon>
        <taxon>Mannheimia</taxon>
    </lineage>
</organism>